<organism evidence="2 3">
    <name type="scientific">Prunus dulcis</name>
    <name type="common">Almond</name>
    <name type="synonym">Amygdalus dulcis</name>
    <dbReference type="NCBI Taxonomy" id="3755"/>
    <lineage>
        <taxon>Eukaryota</taxon>
        <taxon>Viridiplantae</taxon>
        <taxon>Streptophyta</taxon>
        <taxon>Embryophyta</taxon>
        <taxon>Tracheophyta</taxon>
        <taxon>Spermatophyta</taxon>
        <taxon>Magnoliopsida</taxon>
        <taxon>eudicotyledons</taxon>
        <taxon>Gunneridae</taxon>
        <taxon>Pentapetalae</taxon>
        <taxon>rosids</taxon>
        <taxon>fabids</taxon>
        <taxon>Rosales</taxon>
        <taxon>Rosaceae</taxon>
        <taxon>Amygdaloideae</taxon>
        <taxon>Amygdaleae</taxon>
        <taxon>Prunus</taxon>
    </lineage>
</organism>
<feature type="compositionally biased region" description="Low complexity" evidence="1">
    <location>
        <begin position="114"/>
        <end position="125"/>
    </location>
</feature>
<protein>
    <submittedName>
        <fullName evidence="2">PREDICTED: EUGRSUZ_B03068</fullName>
    </submittedName>
</protein>
<accession>A0A5E4G9P3</accession>
<dbReference type="InParanoid" id="A0A5E4G9P3"/>
<proteinExistence type="predicted"/>
<evidence type="ECO:0000256" key="1">
    <source>
        <dbReference type="SAM" id="MobiDB-lite"/>
    </source>
</evidence>
<dbReference type="Proteomes" id="UP000327085">
    <property type="component" value="Chromosome 1"/>
</dbReference>
<feature type="compositionally biased region" description="Low complexity" evidence="1">
    <location>
        <begin position="25"/>
        <end position="39"/>
    </location>
</feature>
<gene>
    <name evidence="2" type="ORF">ALMOND_2B016575</name>
</gene>
<feature type="compositionally biased region" description="Basic residues" evidence="1">
    <location>
        <begin position="126"/>
        <end position="142"/>
    </location>
</feature>
<evidence type="ECO:0000313" key="3">
    <source>
        <dbReference type="Proteomes" id="UP000327085"/>
    </source>
</evidence>
<name>A0A5E4G9P3_PRUDU</name>
<evidence type="ECO:0000313" key="2">
    <source>
        <dbReference type="EMBL" id="VVA36474.1"/>
    </source>
</evidence>
<sequence>MASLKVEKPVGTQPSAGQAKKEPAPKASSTTPKAPASKPAPKKAEPKPREPKKKAQKERAVELRPSIELIPTSDFSYIIVKEFLRELYLASMKAEIKQVGTQQFGQAKKEPKASDGGAKAPASKAAPKKAAPKPQAPKKKTTGSKPAAKN</sequence>
<dbReference type="AlphaFoldDB" id="A0A5E4G9P3"/>
<feature type="region of interest" description="Disordered" evidence="1">
    <location>
        <begin position="99"/>
        <end position="150"/>
    </location>
</feature>
<reference evidence="3" key="1">
    <citation type="journal article" date="2020" name="Plant J.">
        <title>Transposons played a major role in the diversification between the closely related almond and peach genomes: results from the almond genome sequence.</title>
        <authorList>
            <person name="Alioto T."/>
            <person name="Alexiou K.G."/>
            <person name="Bardil A."/>
            <person name="Barteri F."/>
            <person name="Castanera R."/>
            <person name="Cruz F."/>
            <person name="Dhingra A."/>
            <person name="Duval H."/>
            <person name="Fernandez I Marti A."/>
            <person name="Frias L."/>
            <person name="Galan B."/>
            <person name="Garcia J.L."/>
            <person name="Howad W."/>
            <person name="Gomez-Garrido J."/>
            <person name="Gut M."/>
            <person name="Julca I."/>
            <person name="Morata J."/>
            <person name="Puigdomenech P."/>
            <person name="Ribeca P."/>
            <person name="Rubio Cabetas M.J."/>
            <person name="Vlasova A."/>
            <person name="Wirthensohn M."/>
            <person name="Garcia-Mas J."/>
            <person name="Gabaldon T."/>
            <person name="Casacuberta J.M."/>
            <person name="Arus P."/>
        </authorList>
    </citation>
    <scope>NUCLEOTIDE SEQUENCE [LARGE SCALE GENOMIC DNA]</scope>
    <source>
        <strain evidence="3">cv. Texas</strain>
    </source>
</reference>
<feature type="region of interest" description="Disordered" evidence="1">
    <location>
        <begin position="1"/>
        <end position="66"/>
    </location>
</feature>
<dbReference type="PANTHER" id="PTHR35831:SF2">
    <property type="entry name" value="OS01G0642200 PROTEIN"/>
    <property type="match status" value="1"/>
</dbReference>
<dbReference type="Gramene" id="VVA36474">
    <property type="protein sequence ID" value="VVA36474"/>
    <property type="gene ID" value="Prudul26B016575"/>
</dbReference>
<dbReference type="PANTHER" id="PTHR35831">
    <property type="entry name" value="OS01G0642200 PROTEIN"/>
    <property type="match status" value="1"/>
</dbReference>
<dbReference type="EMBL" id="CABIKO010000454">
    <property type="protein sequence ID" value="VVA36474.1"/>
    <property type="molecule type" value="Genomic_DNA"/>
</dbReference>